<dbReference type="InterPro" id="IPR010998">
    <property type="entry name" value="Integrase_recombinase_N"/>
</dbReference>
<comment type="caution">
    <text evidence="5">The sequence shown here is derived from an EMBL/GenBank/DDBJ whole genome shotgun (WGS) entry which is preliminary data.</text>
</comment>
<dbReference type="PANTHER" id="PTHR30349">
    <property type="entry name" value="PHAGE INTEGRASE-RELATED"/>
    <property type="match status" value="1"/>
</dbReference>
<dbReference type="GO" id="GO:0015074">
    <property type="term" value="P:DNA integration"/>
    <property type="evidence" value="ECO:0007669"/>
    <property type="project" value="InterPro"/>
</dbReference>
<dbReference type="InterPro" id="IPR035386">
    <property type="entry name" value="Arm-DNA-bind_5"/>
</dbReference>
<sequence length="433" mass="49207">MVGVSTAIILDTRRALTDGTYPIKLRITHQRKQKYFPTDFSLSETDFAKTKTDNPRGKAKELQIAFQAIEQQAIKVIKKLSIFTIEAFEKHYLNTAAKDDVFSAFDHSIACLTKEEQVGTAGTYENASISLLAFINKQPLTSNKGLTKKEAKARREALLKKRKPLLFSTITPDFLKEYERWMLAGGKSLTTISIYVRALRTLFNESIAAGDVHQDLYPFGKRKYQVPAGRNVKKALPLAEIEKIFVYEPRHDSEAQARDLWLFSYLCNGINIKDIARLKYRQIQKGSIIFIRAKTERTTRQNLKPIIVILTPEVEQIIKKWGNKPIYPEAYVFPILKEGLTPEKELAVVKQATKTINKYIKRIGATIGIEGNISTYTARHSYATVLKRAGVSTAFISESLGHGTERTTQNYLDSFEDEVKREFTSYLTAFKSK</sequence>
<protein>
    <submittedName>
        <fullName evidence="5">Integrase</fullName>
    </submittedName>
</protein>
<dbReference type="Gene3D" id="1.10.443.10">
    <property type="entry name" value="Intergrase catalytic core"/>
    <property type="match status" value="1"/>
</dbReference>
<dbReference type="OrthoDB" id="1094492at2"/>
<evidence type="ECO:0000256" key="2">
    <source>
        <dbReference type="ARBA" id="ARBA00023125"/>
    </source>
</evidence>
<dbReference type="Gene3D" id="1.10.150.130">
    <property type="match status" value="1"/>
</dbReference>
<dbReference type="EMBL" id="BJYS01000005">
    <property type="protein sequence ID" value="GEO03374.1"/>
    <property type="molecule type" value="Genomic_DNA"/>
</dbReference>
<dbReference type="PANTHER" id="PTHR30349:SF64">
    <property type="entry name" value="PROPHAGE INTEGRASE INTD-RELATED"/>
    <property type="match status" value="1"/>
</dbReference>
<organism evidence="5 6">
    <name type="scientific">Adhaeribacter aerolatus</name>
    <dbReference type="NCBI Taxonomy" id="670289"/>
    <lineage>
        <taxon>Bacteria</taxon>
        <taxon>Pseudomonadati</taxon>
        <taxon>Bacteroidota</taxon>
        <taxon>Cytophagia</taxon>
        <taxon>Cytophagales</taxon>
        <taxon>Hymenobacteraceae</taxon>
        <taxon>Adhaeribacter</taxon>
    </lineage>
</organism>
<dbReference type="GO" id="GO:0003677">
    <property type="term" value="F:DNA binding"/>
    <property type="evidence" value="ECO:0007669"/>
    <property type="project" value="UniProtKB-KW"/>
</dbReference>
<dbReference type="RefSeq" id="WP_146895626.1">
    <property type="nucleotide sequence ID" value="NZ_BJYS01000005.1"/>
</dbReference>
<dbReference type="Proteomes" id="UP000321532">
    <property type="component" value="Unassembled WGS sequence"/>
</dbReference>
<gene>
    <name evidence="5" type="ORF">AAE02nite_10380</name>
</gene>
<evidence type="ECO:0000259" key="4">
    <source>
        <dbReference type="PROSITE" id="PS51898"/>
    </source>
</evidence>
<dbReference type="CDD" id="cd01185">
    <property type="entry name" value="INTN1_C_like"/>
    <property type="match status" value="1"/>
</dbReference>
<dbReference type="InterPro" id="IPR050090">
    <property type="entry name" value="Tyrosine_recombinase_XerCD"/>
</dbReference>
<evidence type="ECO:0000313" key="6">
    <source>
        <dbReference type="Proteomes" id="UP000321532"/>
    </source>
</evidence>
<reference evidence="5 6" key="1">
    <citation type="submission" date="2019-07" db="EMBL/GenBank/DDBJ databases">
        <title>Whole genome shotgun sequence of Adhaeribacter aerolatus NBRC 106133.</title>
        <authorList>
            <person name="Hosoyama A."/>
            <person name="Uohara A."/>
            <person name="Ohji S."/>
            <person name="Ichikawa N."/>
        </authorList>
    </citation>
    <scope>NUCLEOTIDE SEQUENCE [LARGE SCALE GENOMIC DNA]</scope>
    <source>
        <strain evidence="5 6">NBRC 106133</strain>
    </source>
</reference>
<keyword evidence="3" id="KW-0233">DNA recombination</keyword>
<dbReference type="Pfam" id="PF13102">
    <property type="entry name" value="Phage_int_SAM_5"/>
    <property type="match status" value="1"/>
</dbReference>
<dbReference type="InterPro" id="IPR011010">
    <property type="entry name" value="DNA_brk_join_enz"/>
</dbReference>
<evidence type="ECO:0000313" key="5">
    <source>
        <dbReference type="EMBL" id="GEO03374.1"/>
    </source>
</evidence>
<dbReference type="SUPFAM" id="SSF56349">
    <property type="entry name" value="DNA breaking-rejoining enzymes"/>
    <property type="match status" value="1"/>
</dbReference>
<dbReference type="Pfam" id="PF00589">
    <property type="entry name" value="Phage_integrase"/>
    <property type="match status" value="1"/>
</dbReference>
<dbReference type="PROSITE" id="PS51898">
    <property type="entry name" value="TYR_RECOMBINASE"/>
    <property type="match status" value="1"/>
</dbReference>
<evidence type="ECO:0000256" key="1">
    <source>
        <dbReference type="ARBA" id="ARBA00008857"/>
    </source>
</evidence>
<dbReference type="AlphaFoldDB" id="A0A512AUI9"/>
<keyword evidence="2" id="KW-0238">DNA-binding</keyword>
<evidence type="ECO:0000256" key="3">
    <source>
        <dbReference type="ARBA" id="ARBA00023172"/>
    </source>
</evidence>
<proteinExistence type="inferred from homology"/>
<keyword evidence="6" id="KW-1185">Reference proteome</keyword>
<name>A0A512AUI9_9BACT</name>
<dbReference type="InterPro" id="IPR013762">
    <property type="entry name" value="Integrase-like_cat_sf"/>
</dbReference>
<feature type="domain" description="Tyr recombinase" evidence="4">
    <location>
        <begin position="231"/>
        <end position="424"/>
    </location>
</feature>
<comment type="similarity">
    <text evidence="1">Belongs to the 'phage' integrase family.</text>
</comment>
<dbReference type="InterPro" id="IPR025269">
    <property type="entry name" value="SAM-like_dom"/>
</dbReference>
<dbReference type="InterPro" id="IPR002104">
    <property type="entry name" value="Integrase_catalytic"/>
</dbReference>
<accession>A0A512AUI9</accession>
<dbReference type="GO" id="GO:0006310">
    <property type="term" value="P:DNA recombination"/>
    <property type="evidence" value="ECO:0007669"/>
    <property type="project" value="UniProtKB-KW"/>
</dbReference>
<dbReference type="Pfam" id="PF17293">
    <property type="entry name" value="Arm-DNA-bind_5"/>
    <property type="match status" value="1"/>
</dbReference>